<evidence type="ECO:0000313" key="1">
    <source>
        <dbReference type="EMBL" id="MPM62179.1"/>
    </source>
</evidence>
<dbReference type="Gene3D" id="3.40.190.10">
    <property type="entry name" value="Periplasmic binding protein-like II"/>
    <property type="match status" value="2"/>
</dbReference>
<reference evidence="1" key="1">
    <citation type="submission" date="2019-08" db="EMBL/GenBank/DDBJ databases">
        <authorList>
            <person name="Kucharzyk K."/>
            <person name="Murdoch R.W."/>
            <person name="Higgins S."/>
            <person name="Loffler F."/>
        </authorList>
    </citation>
    <scope>NUCLEOTIDE SEQUENCE</scope>
</reference>
<name>A0A645B9M3_9ZZZZ</name>
<gene>
    <name evidence="1" type="ORF">SDC9_109045</name>
</gene>
<protein>
    <recommendedName>
        <fullName evidence="2">Sn-glycerol-3-phosphate-binding periplasmic protein UgpB</fullName>
    </recommendedName>
</protein>
<proteinExistence type="predicted"/>
<comment type="caution">
    <text evidence="1">The sequence shown here is derived from an EMBL/GenBank/DDBJ whole genome shotgun (WGS) entry which is preliminary data.</text>
</comment>
<sequence length="113" mass="12723">MVMPTSRQSDAKKQAAMEFMAWMADNTLDWAQAGHIPSKTKIVDSAEFKALPYRSEYAKSAEYAHFYPRSLSLTGMIEVVQRELATMIAGDQDVNTTAANMQAGYQRLLDQKR</sequence>
<accession>A0A645B9M3</accession>
<organism evidence="1">
    <name type="scientific">bioreactor metagenome</name>
    <dbReference type="NCBI Taxonomy" id="1076179"/>
    <lineage>
        <taxon>unclassified sequences</taxon>
        <taxon>metagenomes</taxon>
        <taxon>ecological metagenomes</taxon>
    </lineage>
</organism>
<evidence type="ECO:0008006" key="2">
    <source>
        <dbReference type="Google" id="ProtNLM"/>
    </source>
</evidence>
<dbReference type="SUPFAM" id="SSF53850">
    <property type="entry name" value="Periplasmic binding protein-like II"/>
    <property type="match status" value="1"/>
</dbReference>
<dbReference type="AlphaFoldDB" id="A0A645B9M3"/>
<dbReference type="EMBL" id="VSSQ01018732">
    <property type="protein sequence ID" value="MPM62179.1"/>
    <property type="molecule type" value="Genomic_DNA"/>
</dbReference>